<protein>
    <submittedName>
        <fullName evidence="1">Uncharacterized protein</fullName>
    </submittedName>
</protein>
<organism evidence="1 2">
    <name type="scientific">Nelumbo nucifera</name>
    <name type="common">Sacred lotus</name>
    <dbReference type="NCBI Taxonomy" id="4432"/>
    <lineage>
        <taxon>Eukaryota</taxon>
        <taxon>Viridiplantae</taxon>
        <taxon>Streptophyta</taxon>
        <taxon>Embryophyta</taxon>
        <taxon>Tracheophyta</taxon>
        <taxon>Spermatophyta</taxon>
        <taxon>Magnoliopsida</taxon>
        <taxon>Proteales</taxon>
        <taxon>Nelumbonaceae</taxon>
        <taxon>Nelumbo</taxon>
    </lineage>
</organism>
<gene>
    <name evidence="1" type="ORF">HUJ06_001775</name>
</gene>
<dbReference type="Proteomes" id="UP000607653">
    <property type="component" value="Unassembled WGS sequence"/>
</dbReference>
<dbReference type="EMBL" id="DUZY01000006">
    <property type="protein sequence ID" value="DAD43545.1"/>
    <property type="molecule type" value="Genomic_DNA"/>
</dbReference>
<dbReference type="AlphaFoldDB" id="A0A822ZJC1"/>
<evidence type="ECO:0000313" key="1">
    <source>
        <dbReference type="EMBL" id="DAD43545.1"/>
    </source>
</evidence>
<name>A0A822ZJC1_NELNU</name>
<sequence>MVEVVLRILKLIKRRVIIGMQVSLFTSQNLIFGCFNILKEIPKHSLIPNLEHTAELTKLAHRDLRSTINRLCPASSNNIKKAWVVYPHMLKRYGLRPNDEAHVGGQGL</sequence>
<evidence type="ECO:0000313" key="2">
    <source>
        <dbReference type="Proteomes" id="UP000607653"/>
    </source>
</evidence>
<keyword evidence="2" id="KW-1185">Reference proteome</keyword>
<dbReference type="PROSITE" id="PS51257">
    <property type="entry name" value="PROKAR_LIPOPROTEIN"/>
    <property type="match status" value="1"/>
</dbReference>
<accession>A0A822ZJC1</accession>
<reference evidence="1 2" key="1">
    <citation type="journal article" date="2020" name="Mol. Biol. Evol.">
        <title>Distinct Expression and Methylation Patterns for Genes with Different Fates following a Single Whole-Genome Duplication in Flowering Plants.</title>
        <authorList>
            <person name="Shi T."/>
            <person name="Rahmani R.S."/>
            <person name="Gugger P.F."/>
            <person name="Wang M."/>
            <person name="Li H."/>
            <person name="Zhang Y."/>
            <person name="Li Z."/>
            <person name="Wang Q."/>
            <person name="Van de Peer Y."/>
            <person name="Marchal K."/>
            <person name="Chen J."/>
        </authorList>
    </citation>
    <scope>NUCLEOTIDE SEQUENCE [LARGE SCALE GENOMIC DNA]</scope>
    <source>
        <tissue evidence="1">Leaf</tissue>
    </source>
</reference>
<proteinExistence type="predicted"/>
<comment type="caution">
    <text evidence="1">The sequence shown here is derived from an EMBL/GenBank/DDBJ whole genome shotgun (WGS) entry which is preliminary data.</text>
</comment>